<feature type="transmembrane region" description="Helical" evidence="1">
    <location>
        <begin position="335"/>
        <end position="357"/>
    </location>
</feature>
<sequence length="419" mass="48703">MGGVLKRIISPTKIFKNWIILLPFFLIFISEILQISEKGTSSIVKICAVIYMFTYAVLYKKYHNNFLFLLLFFIPFFVYAIILSFSIEAALTEAVRYLFPIAVLFYSFSIRSHFNLLIKVFIVFVIINDLYQIINYINWIKGVDQWFYLYLPNGERRYNASSGIIRATGIVAFFGLFGFINLMAFFITRKFYEGKRKSTLLFLFILFMFLSFSYKTLGTFFVLLFLEYKNKLKLILTILTGFIVAIIAIPNTIVSMGESFSYRIKEYVTEGNSARAESYRVMFSDFSDFNLFGRGVGSFGGPSSVSYNSPVYQEVNFNWYVTTNLATTDTYYPHLFVETGIIGGLLYIFILLSPMLLKWKTDKFKIVFIIYFALFIDSLFSYSLNNIAFLAVSLTFIYPIYYMNDDNKVVNLFNKEVVL</sequence>
<keyword evidence="3" id="KW-1185">Reference proteome</keyword>
<dbReference type="PANTHER" id="PTHR37422">
    <property type="entry name" value="TEICHURONIC ACID BIOSYNTHESIS PROTEIN TUAE"/>
    <property type="match status" value="1"/>
</dbReference>
<proteinExistence type="predicted"/>
<feature type="transmembrane region" description="Helical" evidence="1">
    <location>
        <begin position="200"/>
        <end position="226"/>
    </location>
</feature>
<evidence type="ECO:0000256" key="1">
    <source>
        <dbReference type="SAM" id="Phobius"/>
    </source>
</evidence>
<feature type="transmembrane region" description="Helical" evidence="1">
    <location>
        <begin position="66"/>
        <end position="87"/>
    </location>
</feature>
<evidence type="ECO:0008006" key="4">
    <source>
        <dbReference type="Google" id="ProtNLM"/>
    </source>
</evidence>
<feature type="transmembrane region" description="Helical" evidence="1">
    <location>
        <begin position="15"/>
        <end position="36"/>
    </location>
</feature>
<keyword evidence="1" id="KW-1133">Transmembrane helix</keyword>
<feature type="transmembrane region" description="Helical" evidence="1">
    <location>
        <begin position="164"/>
        <end position="188"/>
    </location>
</feature>
<protein>
    <recommendedName>
        <fullName evidence="4">O-antigen ligase domain-containing protein</fullName>
    </recommendedName>
</protein>
<name>A0A2K9PQQ4_9FLAO</name>
<feature type="transmembrane region" description="Helical" evidence="1">
    <location>
        <begin position="387"/>
        <end position="404"/>
    </location>
</feature>
<dbReference type="Proteomes" id="UP000235826">
    <property type="component" value="Chromosome"/>
</dbReference>
<feature type="transmembrane region" description="Helical" evidence="1">
    <location>
        <begin position="232"/>
        <end position="254"/>
    </location>
</feature>
<organism evidence="2 3">
    <name type="scientific">Flavivirga eckloniae</name>
    <dbReference type="NCBI Taxonomy" id="1803846"/>
    <lineage>
        <taxon>Bacteria</taxon>
        <taxon>Pseudomonadati</taxon>
        <taxon>Bacteroidota</taxon>
        <taxon>Flavobacteriia</taxon>
        <taxon>Flavobacteriales</taxon>
        <taxon>Flavobacteriaceae</taxon>
        <taxon>Flavivirga</taxon>
    </lineage>
</organism>
<evidence type="ECO:0000313" key="2">
    <source>
        <dbReference type="EMBL" id="AUP79391.1"/>
    </source>
</evidence>
<dbReference type="KEGG" id="fek:C1H87_12000"/>
<keyword evidence="1" id="KW-0472">Membrane</keyword>
<feature type="transmembrane region" description="Helical" evidence="1">
    <location>
        <begin position="42"/>
        <end position="59"/>
    </location>
</feature>
<dbReference type="AlphaFoldDB" id="A0A2K9PQQ4"/>
<dbReference type="InterPro" id="IPR051533">
    <property type="entry name" value="WaaL-like"/>
</dbReference>
<dbReference type="EMBL" id="CP025791">
    <property type="protein sequence ID" value="AUP79391.1"/>
    <property type="molecule type" value="Genomic_DNA"/>
</dbReference>
<accession>A0A2K9PQQ4</accession>
<dbReference type="PANTHER" id="PTHR37422:SF13">
    <property type="entry name" value="LIPOPOLYSACCHARIDE BIOSYNTHESIS PROTEIN PA4999-RELATED"/>
    <property type="match status" value="1"/>
</dbReference>
<evidence type="ECO:0000313" key="3">
    <source>
        <dbReference type="Proteomes" id="UP000235826"/>
    </source>
</evidence>
<reference evidence="2 3" key="1">
    <citation type="submission" date="2018-01" db="EMBL/GenBank/DDBJ databases">
        <title>Complete genome sequence of Flavivirga eckloniae ECD14 isolated from seaweed Ecklonia cava.</title>
        <authorList>
            <person name="Lee J.H."/>
            <person name="Baik K.S."/>
            <person name="Seong C.N."/>
        </authorList>
    </citation>
    <scope>NUCLEOTIDE SEQUENCE [LARGE SCALE GENOMIC DNA]</scope>
    <source>
        <strain evidence="2 3">ECD14</strain>
    </source>
</reference>
<gene>
    <name evidence="2" type="ORF">C1H87_12000</name>
</gene>
<keyword evidence="1" id="KW-0812">Transmembrane</keyword>